<dbReference type="InterPro" id="IPR034686">
    <property type="entry name" value="Terpene_cyclase-like_2"/>
</dbReference>
<dbReference type="GO" id="GO:0008299">
    <property type="term" value="P:isoprenoid biosynthetic process"/>
    <property type="evidence" value="ECO:0007669"/>
    <property type="project" value="UniProtKB-ARBA"/>
</dbReference>
<evidence type="ECO:0000256" key="4">
    <source>
        <dbReference type="ARBA" id="ARBA00022842"/>
    </source>
</evidence>
<dbReference type="PANTHER" id="PTHR35201:SF4">
    <property type="entry name" value="BETA-PINACENE SYNTHASE-RELATED"/>
    <property type="match status" value="1"/>
</dbReference>
<dbReference type="STRING" id="930991.A0A0D0ECK3"/>
<keyword evidence="8" id="KW-1185">Reference proteome</keyword>
<evidence type="ECO:0000256" key="1">
    <source>
        <dbReference type="ARBA" id="ARBA00001946"/>
    </source>
</evidence>
<dbReference type="EC" id="4.2.3.-" evidence="6"/>
<dbReference type="Pfam" id="PF19086">
    <property type="entry name" value="Terpene_syn_C_2"/>
    <property type="match status" value="1"/>
</dbReference>
<dbReference type="GO" id="GO:0010333">
    <property type="term" value="F:terpene synthase activity"/>
    <property type="evidence" value="ECO:0007669"/>
    <property type="project" value="InterPro"/>
</dbReference>
<name>A0A0D0ECK3_9AGAM</name>
<dbReference type="InterPro" id="IPR008949">
    <property type="entry name" value="Isoprenoid_synthase_dom_sf"/>
</dbReference>
<reference evidence="7 8" key="1">
    <citation type="submission" date="2014-04" db="EMBL/GenBank/DDBJ databases">
        <authorList>
            <consortium name="DOE Joint Genome Institute"/>
            <person name="Kuo A."/>
            <person name="Kohler A."/>
            <person name="Jargeat P."/>
            <person name="Nagy L.G."/>
            <person name="Floudas D."/>
            <person name="Copeland A."/>
            <person name="Barry K.W."/>
            <person name="Cichocki N."/>
            <person name="Veneault-Fourrey C."/>
            <person name="LaButti K."/>
            <person name="Lindquist E.A."/>
            <person name="Lipzen A."/>
            <person name="Lundell T."/>
            <person name="Morin E."/>
            <person name="Murat C."/>
            <person name="Sun H."/>
            <person name="Tunlid A."/>
            <person name="Henrissat B."/>
            <person name="Grigoriev I.V."/>
            <person name="Hibbett D.S."/>
            <person name="Martin F."/>
            <person name="Nordberg H.P."/>
            <person name="Cantor M.N."/>
            <person name="Hua S.X."/>
        </authorList>
    </citation>
    <scope>NUCLEOTIDE SEQUENCE [LARGE SCALE GENOMIC DNA]</scope>
    <source>
        <strain evidence="7 8">Ve08.2h10</strain>
    </source>
</reference>
<gene>
    <name evidence="7" type="ORF">PAXRUDRAFT_131931</name>
</gene>
<dbReference type="Gene3D" id="1.10.600.10">
    <property type="entry name" value="Farnesyl Diphosphate Synthase"/>
    <property type="match status" value="1"/>
</dbReference>
<evidence type="ECO:0000256" key="3">
    <source>
        <dbReference type="ARBA" id="ARBA00022723"/>
    </source>
</evidence>
<evidence type="ECO:0000313" key="7">
    <source>
        <dbReference type="EMBL" id="KIK99520.1"/>
    </source>
</evidence>
<dbReference type="OrthoDB" id="2861623at2759"/>
<evidence type="ECO:0000313" key="8">
    <source>
        <dbReference type="Proteomes" id="UP000054538"/>
    </source>
</evidence>
<keyword evidence="5 6" id="KW-0456">Lyase</keyword>
<keyword evidence="3 6" id="KW-0479">Metal-binding</keyword>
<comment type="similarity">
    <text evidence="2 6">Belongs to the terpene synthase family.</text>
</comment>
<reference evidence="8" key="2">
    <citation type="submission" date="2015-01" db="EMBL/GenBank/DDBJ databases">
        <title>Evolutionary Origins and Diversification of the Mycorrhizal Mutualists.</title>
        <authorList>
            <consortium name="DOE Joint Genome Institute"/>
            <consortium name="Mycorrhizal Genomics Consortium"/>
            <person name="Kohler A."/>
            <person name="Kuo A."/>
            <person name="Nagy L.G."/>
            <person name="Floudas D."/>
            <person name="Copeland A."/>
            <person name="Barry K.W."/>
            <person name="Cichocki N."/>
            <person name="Veneault-Fourrey C."/>
            <person name="LaButti K."/>
            <person name="Lindquist E.A."/>
            <person name="Lipzen A."/>
            <person name="Lundell T."/>
            <person name="Morin E."/>
            <person name="Murat C."/>
            <person name="Riley R."/>
            <person name="Ohm R."/>
            <person name="Sun H."/>
            <person name="Tunlid A."/>
            <person name="Henrissat B."/>
            <person name="Grigoriev I.V."/>
            <person name="Hibbett D.S."/>
            <person name="Martin F."/>
        </authorList>
    </citation>
    <scope>NUCLEOTIDE SEQUENCE [LARGE SCALE GENOMIC DNA]</scope>
    <source>
        <strain evidence="8">Ve08.2h10</strain>
    </source>
</reference>
<proteinExistence type="inferred from homology"/>
<keyword evidence="4 6" id="KW-0460">Magnesium</keyword>
<protein>
    <recommendedName>
        <fullName evidence="6">Terpene synthase</fullName>
        <ecNumber evidence="6">4.2.3.-</ecNumber>
    </recommendedName>
</protein>
<dbReference type="HOGENOM" id="CLU_042538_2_2_1"/>
<dbReference type="AlphaFoldDB" id="A0A0D0ECK3"/>
<accession>A0A0D0ECK3</accession>
<dbReference type="InParanoid" id="A0A0D0ECK3"/>
<comment type="cofactor">
    <cofactor evidence="1 6">
        <name>Mg(2+)</name>
        <dbReference type="ChEBI" id="CHEBI:18420"/>
    </cofactor>
</comment>
<dbReference type="GO" id="GO:0046872">
    <property type="term" value="F:metal ion binding"/>
    <property type="evidence" value="ECO:0007669"/>
    <property type="project" value="UniProtKB-KW"/>
</dbReference>
<evidence type="ECO:0000256" key="6">
    <source>
        <dbReference type="RuleBase" id="RU366034"/>
    </source>
</evidence>
<organism evidence="7 8">
    <name type="scientific">Paxillus rubicundulus Ve08.2h10</name>
    <dbReference type="NCBI Taxonomy" id="930991"/>
    <lineage>
        <taxon>Eukaryota</taxon>
        <taxon>Fungi</taxon>
        <taxon>Dikarya</taxon>
        <taxon>Basidiomycota</taxon>
        <taxon>Agaricomycotina</taxon>
        <taxon>Agaricomycetes</taxon>
        <taxon>Agaricomycetidae</taxon>
        <taxon>Boletales</taxon>
        <taxon>Paxilineae</taxon>
        <taxon>Paxillaceae</taxon>
        <taxon>Paxillus</taxon>
    </lineage>
</organism>
<evidence type="ECO:0000256" key="5">
    <source>
        <dbReference type="ARBA" id="ARBA00023239"/>
    </source>
</evidence>
<evidence type="ECO:0000256" key="2">
    <source>
        <dbReference type="ARBA" id="ARBA00006333"/>
    </source>
</evidence>
<sequence length="313" mass="35105">MSAAVCHSEPLTTSAQLPDLLSFCSAFELRTNRHCRAVSQASERWLAESGVILQSMAWRVAKPGLWAAACYPSTDPTQLRLITDILSLLLHHDEWQSHASPKDDMFTLLSDRLGRLAFKNPQWYMRFHRSQRSCIAARHQLGTNGVTPDLESYIELRRDASAFRMALDMIEYAGDLEVPETLHGNALFRKLLDHVCDIAAWSEDIVSCAKGISLAHRANIVTILMKERNASLDSALVSAGSLVKHSVDSFLVLEESLLAMPGVCTNREAQRYIQSLRDWIAGFVNWLYETQLFLGEKGGEVRTFGWVFVPISP</sequence>
<dbReference type="PANTHER" id="PTHR35201">
    <property type="entry name" value="TERPENE SYNTHASE"/>
    <property type="match status" value="1"/>
</dbReference>
<dbReference type="SUPFAM" id="SSF48576">
    <property type="entry name" value="Terpenoid synthases"/>
    <property type="match status" value="1"/>
</dbReference>
<dbReference type="EMBL" id="KN824857">
    <property type="protein sequence ID" value="KIK99520.1"/>
    <property type="molecule type" value="Genomic_DNA"/>
</dbReference>
<dbReference type="Proteomes" id="UP000054538">
    <property type="component" value="Unassembled WGS sequence"/>
</dbReference>